<feature type="disulfide bond" evidence="4">
    <location>
        <begin position="321"/>
        <end position="330"/>
    </location>
</feature>
<evidence type="ECO:0000256" key="5">
    <source>
        <dbReference type="SAM" id="Phobius"/>
    </source>
</evidence>
<dbReference type="PANTHER" id="PTHR12916">
    <property type="entry name" value="CYTOCHROME C OXIDASE POLYPEPTIDE VIC-2"/>
    <property type="match status" value="1"/>
</dbReference>
<dbReference type="AlphaFoldDB" id="A0A8B7Z6C2"/>
<evidence type="ECO:0000259" key="6">
    <source>
        <dbReference type="PROSITE" id="PS50026"/>
    </source>
</evidence>
<dbReference type="SMART" id="SM00181">
    <property type="entry name" value="EGF"/>
    <property type="match status" value="5"/>
</dbReference>
<dbReference type="OrthoDB" id="283575at2759"/>
<keyword evidence="1 4" id="KW-0245">EGF-like domain</keyword>
<protein>
    <submittedName>
        <fullName evidence="8">Sushi, von Willebrand factor type A, EGF and pentraxin domain-containing protein 1-like isoform X1</fullName>
    </submittedName>
</protein>
<keyword evidence="5" id="KW-0472">Membrane</keyword>
<dbReference type="PANTHER" id="PTHR12916:SF9">
    <property type="entry name" value="NEUROGENIC LOCUS NOTCH HOMOLOG PROTEIN 1-RELATED"/>
    <property type="match status" value="1"/>
</dbReference>
<evidence type="ECO:0000313" key="7">
    <source>
        <dbReference type="Proteomes" id="UP000694845"/>
    </source>
</evidence>
<dbReference type="PROSITE" id="PS50026">
    <property type="entry name" value="EGF_3"/>
    <property type="match status" value="4"/>
</dbReference>
<evidence type="ECO:0000256" key="4">
    <source>
        <dbReference type="PROSITE-ProRule" id="PRU00076"/>
    </source>
</evidence>
<gene>
    <name evidence="8" type="primary">LOC110984444</name>
</gene>
<feature type="disulfide bond" evidence="4">
    <location>
        <begin position="201"/>
        <end position="210"/>
    </location>
</feature>
<sequence length="622" mass="68771">MGVLRWASLQQRDSDIHNYAQRSWCVRKGPWYKMYLQMCILMVTMIAKHRALAACPPIYIKEAPEDWSCVRECRPGTFCHSSSCLPCSPCPDPYTLAESGRTEMSIVPACINNGICPNTCAPIGFTPPAANASMCDCVGVIPPTPEPTPVICKEGCSNGHCETHGECICDSGWDGELCNLRQCIPDCMHGHCNTSSGECICSVGWGGSLCDEDLSYCRNNQPCRNGGTCADSENGGYTCHCTEEFTGIDCETNLSYCSNNPSCRNGGTCLDNENGSFSCQCTEDFTGTNCETRMKLWLCEETCLNNGTCQETELDVYQCECMEGFTGTKCQHSKGAPSWVYGLVGAVVVLGAAAALTCIFCSRKLHIRPCVKAFWPLNNDSDIQLLRFSKKSGESLAYELSGTTAILKDLHKWPQCVIKTCPCVPGFPVRIMPDMQRHAVPNLRPGFTYTFHVCRVGRDVEDSECVVTECSFEVSGFAEEDEMCTGTLKLIEESIQLRRDLDQILAHGDDLRHCISSFFGFSDRCRDAFVKSDSQQCAETLSDILRALDKLDCRVEPLLRHLERVKLDSATKFAQTLCRYHPECKVCPHICHLLHGGTTKWASQHVNEVTPYPLLNGTTTCI</sequence>
<proteinExistence type="predicted"/>
<comment type="caution">
    <text evidence="4">Lacks conserved residue(s) required for the propagation of feature annotation.</text>
</comment>
<keyword evidence="5" id="KW-0812">Transmembrane</keyword>
<dbReference type="KEGG" id="aplc:110984444"/>
<dbReference type="Pfam" id="PF00008">
    <property type="entry name" value="EGF"/>
    <property type="match status" value="3"/>
</dbReference>
<feature type="domain" description="EGF-like" evidence="6">
    <location>
        <begin position="213"/>
        <end position="251"/>
    </location>
</feature>
<keyword evidence="5" id="KW-1133">Transmembrane helix</keyword>
<feature type="domain" description="EGF-like" evidence="6">
    <location>
        <begin position="253"/>
        <end position="291"/>
    </location>
</feature>
<dbReference type="GeneID" id="110984444"/>
<feature type="disulfide bond" evidence="4">
    <location>
        <begin position="299"/>
        <end position="309"/>
    </location>
</feature>
<dbReference type="GO" id="GO:0005112">
    <property type="term" value="F:Notch binding"/>
    <property type="evidence" value="ECO:0007669"/>
    <property type="project" value="TreeGrafter"/>
</dbReference>
<evidence type="ECO:0000256" key="2">
    <source>
        <dbReference type="ARBA" id="ARBA00022737"/>
    </source>
</evidence>
<evidence type="ECO:0000256" key="1">
    <source>
        <dbReference type="ARBA" id="ARBA00022536"/>
    </source>
</evidence>
<dbReference type="GO" id="GO:0007219">
    <property type="term" value="P:Notch signaling pathway"/>
    <property type="evidence" value="ECO:0007669"/>
    <property type="project" value="TreeGrafter"/>
</dbReference>
<feature type="transmembrane region" description="Helical" evidence="5">
    <location>
        <begin position="339"/>
        <end position="362"/>
    </location>
</feature>
<keyword evidence="3 4" id="KW-1015">Disulfide bond</keyword>
<keyword evidence="7" id="KW-1185">Reference proteome</keyword>
<feature type="disulfide bond" evidence="4">
    <location>
        <begin position="281"/>
        <end position="290"/>
    </location>
</feature>
<dbReference type="SUPFAM" id="SSF57196">
    <property type="entry name" value="EGF/Laminin"/>
    <property type="match status" value="3"/>
</dbReference>
<dbReference type="FunFam" id="2.10.25.10:FF:000118">
    <property type="entry name" value="protein delta homolog 2"/>
    <property type="match status" value="1"/>
</dbReference>
<reference evidence="8" key="1">
    <citation type="submission" date="2025-08" db="UniProtKB">
        <authorList>
            <consortium name="RefSeq"/>
        </authorList>
    </citation>
    <scope>IDENTIFICATION</scope>
</reference>
<dbReference type="GO" id="GO:0005509">
    <property type="term" value="F:calcium ion binding"/>
    <property type="evidence" value="ECO:0007669"/>
    <property type="project" value="InterPro"/>
</dbReference>
<dbReference type="PROSITE" id="PS00022">
    <property type="entry name" value="EGF_1"/>
    <property type="match status" value="4"/>
</dbReference>
<feature type="domain" description="EGF-like" evidence="6">
    <location>
        <begin position="179"/>
        <end position="211"/>
    </location>
</feature>
<dbReference type="PROSITE" id="PS01186">
    <property type="entry name" value="EGF_2"/>
    <property type="match status" value="2"/>
</dbReference>
<dbReference type="SMART" id="SM00179">
    <property type="entry name" value="EGF_CA"/>
    <property type="match status" value="3"/>
</dbReference>
<dbReference type="RefSeq" id="XP_022100340.1">
    <property type="nucleotide sequence ID" value="XM_022244648.1"/>
</dbReference>
<evidence type="ECO:0000313" key="8">
    <source>
        <dbReference type="RefSeq" id="XP_022100340.1"/>
    </source>
</evidence>
<feature type="domain" description="EGF-like" evidence="6">
    <location>
        <begin position="295"/>
        <end position="331"/>
    </location>
</feature>
<organism evidence="7 8">
    <name type="scientific">Acanthaster planci</name>
    <name type="common">Crown-of-thorns starfish</name>
    <dbReference type="NCBI Taxonomy" id="133434"/>
    <lineage>
        <taxon>Eukaryota</taxon>
        <taxon>Metazoa</taxon>
        <taxon>Echinodermata</taxon>
        <taxon>Eleutherozoa</taxon>
        <taxon>Asterozoa</taxon>
        <taxon>Asteroidea</taxon>
        <taxon>Valvatacea</taxon>
        <taxon>Valvatida</taxon>
        <taxon>Acanthasteridae</taxon>
        <taxon>Acanthaster</taxon>
    </lineage>
</organism>
<dbReference type="CDD" id="cd00054">
    <property type="entry name" value="EGF_CA"/>
    <property type="match status" value="2"/>
</dbReference>
<accession>A0A8B7Z6C2</accession>
<feature type="disulfide bond" evidence="4">
    <location>
        <begin position="241"/>
        <end position="250"/>
    </location>
</feature>
<evidence type="ECO:0000256" key="3">
    <source>
        <dbReference type="ARBA" id="ARBA00023157"/>
    </source>
</evidence>
<dbReference type="Proteomes" id="UP000694845">
    <property type="component" value="Unplaced"/>
</dbReference>
<keyword evidence="2" id="KW-0677">Repeat</keyword>
<dbReference type="InterPro" id="IPR000742">
    <property type="entry name" value="EGF"/>
</dbReference>
<dbReference type="Gene3D" id="2.10.25.10">
    <property type="entry name" value="Laminin"/>
    <property type="match status" value="4"/>
</dbReference>
<dbReference type="InterPro" id="IPR001881">
    <property type="entry name" value="EGF-like_Ca-bd_dom"/>
</dbReference>
<name>A0A8B7Z6C2_ACAPL</name>